<feature type="compositionally biased region" description="Basic and acidic residues" evidence="1">
    <location>
        <begin position="60"/>
        <end position="71"/>
    </location>
</feature>
<feature type="region of interest" description="Disordered" evidence="1">
    <location>
        <begin position="1"/>
        <end position="91"/>
    </location>
</feature>
<dbReference type="Proteomes" id="UP000321514">
    <property type="component" value="Unassembled WGS sequence"/>
</dbReference>
<protein>
    <submittedName>
        <fullName evidence="2">Uncharacterized protein</fullName>
    </submittedName>
</protein>
<dbReference type="RefSeq" id="WP_074957721.1">
    <property type="nucleotide sequence ID" value="NZ_BJXR01000038.1"/>
</dbReference>
<gene>
    <name evidence="2" type="ORF">MFU01_53590</name>
    <name evidence="3" type="ORF">SAMN05443572_11076</name>
</gene>
<reference evidence="2 5" key="2">
    <citation type="submission" date="2019-07" db="EMBL/GenBank/DDBJ databases">
        <title>Whole genome shotgun sequence of Myxococcus fulvus NBRC 100333.</title>
        <authorList>
            <person name="Hosoyama A."/>
            <person name="Uohara A."/>
            <person name="Ohji S."/>
            <person name="Ichikawa N."/>
        </authorList>
    </citation>
    <scope>NUCLEOTIDE SEQUENCE [LARGE SCALE GENOMIC DNA]</scope>
    <source>
        <strain evidence="2 5">NBRC 100333</strain>
    </source>
</reference>
<dbReference type="EMBL" id="FOIB01000010">
    <property type="protein sequence ID" value="SEU34546.1"/>
    <property type="molecule type" value="Genomic_DNA"/>
</dbReference>
<organism evidence="2 5">
    <name type="scientific">Myxococcus fulvus</name>
    <dbReference type="NCBI Taxonomy" id="33"/>
    <lineage>
        <taxon>Bacteria</taxon>
        <taxon>Pseudomonadati</taxon>
        <taxon>Myxococcota</taxon>
        <taxon>Myxococcia</taxon>
        <taxon>Myxococcales</taxon>
        <taxon>Cystobacterineae</taxon>
        <taxon>Myxococcaceae</taxon>
        <taxon>Myxococcus</taxon>
    </lineage>
</organism>
<dbReference type="AlphaFoldDB" id="A0A511TA24"/>
<name>A0A511TA24_MYXFU</name>
<dbReference type="OrthoDB" id="4846757at2"/>
<feature type="region of interest" description="Disordered" evidence="1">
    <location>
        <begin position="96"/>
        <end position="115"/>
    </location>
</feature>
<evidence type="ECO:0000313" key="4">
    <source>
        <dbReference type="Proteomes" id="UP000183760"/>
    </source>
</evidence>
<proteinExistence type="predicted"/>
<comment type="caution">
    <text evidence="2">The sequence shown here is derived from an EMBL/GenBank/DDBJ whole genome shotgun (WGS) entry which is preliminary data.</text>
</comment>
<feature type="compositionally biased region" description="Basic and acidic residues" evidence="1">
    <location>
        <begin position="14"/>
        <end position="52"/>
    </location>
</feature>
<evidence type="ECO:0000313" key="2">
    <source>
        <dbReference type="EMBL" id="GEN10322.1"/>
    </source>
</evidence>
<evidence type="ECO:0000313" key="5">
    <source>
        <dbReference type="Proteomes" id="UP000321514"/>
    </source>
</evidence>
<feature type="region of interest" description="Disordered" evidence="1">
    <location>
        <begin position="137"/>
        <end position="158"/>
    </location>
</feature>
<dbReference type="Proteomes" id="UP000183760">
    <property type="component" value="Unassembled WGS sequence"/>
</dbReference>
<dbReference type="EMBL" id="BJXR01000038">
    <property type="protein sequence ID" value="GEN10322.1"/>
    <property type="molecule type" value="Genomic_DNA"/>
</dbReference>
<keyword evidence="4" id="KW-1185">Reference proteome</keyword>
<sequence>MSVGPASSRSSSVGDKDAAARRAAEEARRAAEAARKAAEAARKAAEAARKAAEAAQRAASDARKTLSEKQKATVSARQKAEQPGLTPEAAKAAKAQLEMARNAERDAANQAVQADKALQTANEKVVSTAKQAQGALSEANAQAVREGKPAPFTQKDIDQLLPKATVSDSAFDGPQRGGGFDKLFGAAPTGPELTSLLTEDTKDGQANCLDVAADWVDKASPELRARSELVFLEDQRQGAEGQSGHVVVRQGEKVFDPTTNKSYASMGDYMKDQPHYKEVGGLTANKARAIFDTPPGSPARAAALAKAQVPDGLQKMMVADPSASEQAYGKLVATNDPATLQTLKELGIQNASDFAAYSQKLAQKGPADLGATTFDNVKDKKAARTIVYEALASNPKTKAALDHFKISKGEDLETFAKSVSTAAKDELKDGEKAPDLKGFADKEALTQLLRGAGAVSEDWDTNTILSTPSFTDAIAKGVEPKEAKPKLTGLGDFTAEEASNLTRSQEARKALRKLAEPMPDDPEKQAVAWAERAAAAFTLAEQAKNAVPPEKFQKFMLGASAQFKAYDKGTPLAKSTAELVSALADPDKNWAKITKASVSLVKDLGLAAGEFPGLNGKFKQMFGNAEGPLRSVSALFTLLDPKAKWHERVLAGTQLATELPGLVDDRKSLTKAGREAAQAILDAGGPNLEALLKAGTNLTQEALSALPEDLKNRLTPGQQTQIAQLADKVDPAELTKVLQSVSKPEALDSVLKQVEAAPDKDTANRFLRAASGLPPKLADEFLQDAASTEKLVKLSGELADPKDLTLLHNALNGVQTKEGLAALTTRLTSLGEGEDLKRLVNVLGSVKKDQLEAVLKDTGMLDNLSKMAKELTDPDDLGRMSRLIQNMDAESLGSFSKMVGSLKPEEMSTALKLMGPLLEKFDSRSIGKLFKLTDAAITKMGPKVTEHALTIIKHIGKMIPVAGAVPGVFDAVKLANESVELKGQNKDLSFLALTGSKLNAFDSVAGLLMDLTGVGAAVDLGVGIPLAITELALDIGLTNEKTKMKDAKSQGKPYEAPGWVKAANLAGAAAMGPLGAAELIAHYGVKDTIEMLKWGVEQGGELATKLKGLLKEASKDLPESLLEASRKWGR</sequence>
<reference evidence="3 4" key="1">
    <citation type="submission" date="2016-10" db="EMBL/GenBank/DDBJ databases">
        <authorList>
            <person name="Varghese N."/>
            <person name="Submissions S."/>
        </authorList>
    </citation>
    <scope>NUCLEOTIDE SEQUENCE [LARGE SCALE GENOMIC DNA]</scope>
    <source>
        <strain evidence="3 4">DSM 16525</strain>
    </source>
</reference>
<evidence type="ECO:0000313" key="3">
    <source>
        <dbReference type="EMBL" id="SEU34546.1"/>
    </source>
</evidence>
<evidence type="ECO:0000256" key="1">
    <source>
        <dbReference type="SAM" id="MobiDB-lite"/>
    </source>
</evidence>
<accession>A0A511TA24</accession>